<evidence type="ECO:0000256" key="12">
    <source>
        <dbReference type="ARBA" id="ARBA00023004"/>
    </source>
</evidence>
<evidence type="ECO:0000256" key="7">
    <source>
        <dbReference type="ARBA" id="ARBA00022660"/>
    </source>
</evidence>
<dbReference type="Pfam" id="PF00032">
    <property type="entry name" value="Cytochrom_B_C"/>
    <property type="match status" value="1"/>
</dbReference>
<keyword evidence="6 14" id="KW-0349">Heme</keyword>
<dbReference type="InterPro" id="IPR005798">
    <property type="entry name" value="Cyt_b/b6_C"/>
</dbReference>
<evidence type="ECO:0000256" key="9">
    <source>
        <dbReference type="ARBA" id="ARBA00022723"/>
    </source>
</evidence>
<dbReference type="InterPro" id="IPR027387">
    <property type="entry name" value="Cytb/b6-like_sf"/>
</dbReference>
<feature type="transmembrane region" description="Helical" evidence="15">
    <location>
        <begin position="196"/>
        <end position="216"/>
    </location>
</feature>
<evidence type="ECO:0000256" key="11">
    <source>
        <dbReference type="ARBA" id="ARBA00022989"/>
    </source>
</evidence>
<feature type="transmembrane region" description="Helical" evidence="15">
    <location>
        <begin position="365"/>
        <end position="382"/>
    </location>
</feature>
<dbReference type="InterPro" id="IPR030689">
    <property type="entry name" value="Cytochrome_b"/>
</dbReference>
<comment type="cofactor">
    <cofactor evidence="14">
        <name>heme b</name>
        <dbReference type="ChEBI" id="CHEBI:60344"/>
    </cofactor>
    <text evidence="14">Binds 2 heme groups non-covalently.</text>
</comment>
<sequence length="440" mass="50328">MAGIPHDHYEPKTGFEKWLYRRLPIAGVIYDTIMIPTPKNLNWMWIWGIVLMFCLVLQIVTGIVLVMHYTPHVDMAFASVEHIMRNVNGGYMLRYLHANGASLFFVAVYLHMFRNLYYGNYKAPREVTYIIGMLIYILMMATAFMGYVLPWGQMSFWGATVITGLFGAVPGVGGAIQQWLLGGPAVDNATLNRFFSLHYLLPFVILGLVIVHIWAFHTTGNNNPTGVEVRRTSKEDAQKDTLPFWPYFVMKDLFALGVVLVVFFAVVGFMPNYLGHPDNYIEANPLVTPAHIVPEWYFLPFYAILRAFTADVWIVQIVQFLSFGIIDAKFFGVLAMFGAILVMALVPWLDTSRVRSGRYRPQFKWWYWLLALDFVLLMWCGAMPAEEPYATISLIASAYWFAYFLVILPLLGVIEKPEPMPATIEEDYLAHYESPTRMAE</sequence>
<feature type="transmembrane region" description="Helical" evidence="15">
    <location>
        <begin position="330"/>
        <end position="349"/>
    </location>
</feature>
<dbReference type="PANTHER" id="PTHR19271">
    <property type="entry name" value="CYTOCHROME B"/>
    <property type="match status" value="1"/>
</dbReference>
<dbReference type="InterPro" id="IPR005797">
    <property type="entry name" value="Cyt_b/b6_N"/>
</dbReference>
<dbReference type="InterPro" id="IPR016174">
    <property type="entry name" value="Di-haem_cyt_TM"/>
</dbReference>
<evidence type="ECO:0000256" key="3">
    <source>
        <dbReference type="ARBA" id="ARBA00011649"/>
    </source>
</evidence>
<dbReference type="PROSITE" id="PS51003">
    <property type="entry name" value="CYTB_CTER"/>
    <property type="match status" value="1"/>
</dbReference>
<keyword evidence="13 15" id="KW-0472">Membrane</keyword>
<dbReference type="InterPro" id="IPR048259">
    <property type="entry name" value="Cytochrome_b_N_euk/bac"/>
</dbReference>
<evidence type="ECO:0000256" key="5">
    <source>
        <dbReference type="ARBA" id="ARBA00022448"/>
    </source>
</evidence>
<dbReference type="SUPFAM" id="SSF81648">
    <property type="entry name" value="a domain/subunit of cytochrome bc1 complex (Ubiquinol-cytochrome c reductase)"/>
    <property type="match status" value="1"/>
</dbReference>
<reference evidence="19" key="1">
    <citation type="journal article" date="2019" name="Int. J. Syst. Evol. Microbiol.">
        <title>The Global Catalogue of Microorganisms (GCM) 10K type strain sequencing project: providing services to taxonomists for standard genome sequencing and annotation.</title>
        <authorList>
            <consortium name="The Broad Institute Genomics Platform"/>
            <consortium name="The Broad Institute Genome Sequencing Center for Infectious Disease"/>
            <person name="Wu L."/>
            <person name="Ma J."/>
        </authorList>
    </citation>
    <scope>NUCLEOTIDE SEQUENCE [LARGE SCALE GENOMIC DNA]</scope>
    <source>
        <strain evidence="19">CGMCC 1.15419</strain>
    </source>
</reference>
<dbReference type="SUPFAM" id="SSF81342">
    <property type="entry name" value="Transmembrane di-heme cytochromes"/>
    <property type="match status" value="1"/>
</dbReference>
<dbReference type="CDD" id="cd00284">
    <property type="entry name" value="Cytochrome_b_N"/>
    <property type="match status" value="1"/>
</dbReference>
<evidence type="ECO:0000256" key="14">
    <source>
        <dbReference type="RuleBase" id="RU003385"/>
    </source>
</evidence>
<feature type="transmembrane region" description="Helical" evidence="15">
    <location>
        <begin position="91"/>
        <end position="110"/>
    </location>
</feature>
<evidence type="ECO:0000256" key="8">
    <source>
        <dbReference type="ARBA" id="ARBA00022692"/>
    </source>
</evidence>
<evidence type="ECO:0000256" key="15">
    <source>
        <dbReference type="SAM" id="Phobius"/>
    </source>
</evidence>
<keyword evidence="8 14" id="KW-0812">Transmembrane</keyword>
<evidence type="ECO:0000313" key="19">
    <source>
        <dbReference type="Proteomes" id="UP000640509"/>
    </source>
</evidence>
<gene>
    <name evidence="18" type="primary">fbcB</name>
    <name evidence="18" type="ORF">GCM10011402_13760</name>
</gene>
<feature type="transmembrane region" description="Helical" evidence="15">
    <location>
        <begin position="253"/>
        <end position="276"/>
    </location>
</feature>
<keyword evidence="19" id="KW-1185">Reference proteome</keyword>
<evidence type="ECO:0000256" key="1">
    <source>
        <dbReference type="ARBA" id="ARBA00002444"/>
    </source>
</evidence>
<accession>A0ABQ1VGD4</accession>
<dbReference type="InterPro" id="IPR048260">
    <property type="entry name" value="Cytochrome_b_C_euk/bac"/>
</dbReference>
<keyword evidence="11 15" id="KW-1133">Transmembrane helix</keyword>
<dbReference type="InterPro" id="IPR036150">
    <property type="entry name" value="Cyt_b/b6_C_sf"/>
</dbReference>
<evidence type="ECO:0000256" key="10">
    <source>
        <dbReference type="ARBA" id="ARBA00022982"/>
    </source>
</evidence>
<protein>
    <recommendedName>
        <fullName evidence="4 14">Cytochrome b</fullName>
    </recommendedName>
</protein>
<feature type="transmembrane region" description="Helical" evidence="15">
    <location>
        <begin position="156"/>
        <end position="176"/>
    </location>
</feature>
<keyword evidence="10 14" id="KW-0249">Electron transport</keyword>
<feature type="transmembrane region" description="Helical" evidence="15">
    <location>
        <begin position="44"/>
        <end position="70"/>
    </location>
</feature>
<comment type="subcellular location">
    <subcellularLocation>
        <location evidence="2">Membrane</location>
        <topology evidence="2">Multi-pass membrane protein</topology>
    </subcellularLocation>
</comment>
<organism evidence="18 19">
    <name type="scientific">Paracoccus acridae</name>
    <dbReference type="NCBI Taxonomy" id="1795310"/>
    <lineage>
        <taxon>Bacteria</taxon>
        <taxon>Pseudomonadati</taxon>
        <taxon>Pseudomonadota</taxon>
        <taxon>Alphaproteobacteria</taxon>
        <taxon>Rhodobacterales</taxon>
        <taxon>Paracoccaceae</taxon>
        <taxon>Paracoccus</taxon>
    </lineage>
</organism>
<dbReference type="PIRSF" id="PIRSF038885">
    <property type="entry name" value="COB"/>
    <property type="match status" value="1"/>
</dbReference>
<dbReference type="Gene3D" id="1.20.810.10">
    <property type="entry name" value="Cytochrome Bc1 Complex, Chain C"/>
    <property type="match status" value="1"/>
</dbReference>
<dbReference type="EMBL" id="BMIV01000003">
    <property type="protein sequence ID" value="GGF62943.1"/>
    <property type="molecule type" value="Genomic_DNA"/>
</dbReference>
<keyword evidence="12" id="KW-0408">Iron</keyword>
<evidence type="ECO:0000256" key="6">
    <source>
        <dbReference type="ARBA" id="ARBA00022617"/>
    </source>
</evidence>
<evidence type="ECO:0000256" key="2">
    <source>
        <dbReference type="ARBA" id="ARBA00004141"/>
    </source>
</evidence>
<comment type="subunit">
    <text evidence="3 14">The main subunits of complex b-c1 are: cytochrome b, cytochrome c1 and the Rieske protein.</text>
</comment>
<feature type="transmembrane region" description="Helical" evidence="15">
    <location>
        <begin position="296"/>
        <end position="318"/>
    </location>
</feature>
<feature type="transmembrane region" description="Helical" evidence="15">
    <location>
        <begin position="389"/>
        <end position="411"/>
    </location>
</feature>
<keyword evidence="7 14" id="KW-0679">Respiratory chain</keyword>
<dbReference type="Proteomes" id="UP000640509">
    <property type="component" value="Unassembled WGS sequence"/>
</dbReference>
<comment type="similarity">
    <text evidence="14">Belongs to the cytochrome b family.</text>
</comment>
<dbReference type="CDD" id="cd00290">
    <property type="entry name" value="cytochrome_b_C"/>
    <property type="match status" value="1"/>
</dbReference>
<comment type="function">
    <text evidence="1 14">Component of the ubiquinol-cytochrome c reductase complex (complex III or cytochrome b-c1 complex), which is a respiratory chain that generates an electrochemical potential coupled to ATP synthesis.</text>
</comment>
<evidence type="ECO:0000259" key="16">
    <source>
        <dbReference type="PROSITE" id="PS51002"/>
    </source>
</evidence>
<evidence type="ECO:0000256" key="4">
    <source>
        <dbReference type="ARBA" id="ARBA00013531"/>
    </source>
</evidence>
<evidence type="ECO:0000256" key="13">
    <source>
        <dbReference type="ARBA" id="ARBA00023136"/>
    </source>
</evidence>
<comment type="caution">
    <text evidence="18">The sequence shown here is derived from an EMBL/GenBank/DDBJ whole genome shotgun (WGS) entry which is preliminary data.</text>
</comment>
<feature type="domain" description="Cytochrome b/b6 N-terminal region profile" evidence="16">
    <location>
        <begin position="15"/>
        <end position="225"/>
    </location>
</feature>
<keyword evidence="9" id="KW-0479">Metal-binding</keyword>
<feature type="domain" description="Cytochrome b/b6 C-terminal region profile" evidence="17">
    <location>
        <begin position="234"/>
        <end position="422"/>
    </location>
</feature>
<name>A0ABQ1VGD4_9RHOB</name>
<dbReference type="RefSeq" id="WP_103171991.1">
    <property type="nucleotide sequence ID" value="NZ_BMIV01000003.1"/>
</dbReference>
<dbReference type="PANTHER" id="PTHR19271:SF16">
    <property type="entry name" value="CYTOCHROME B"/>
    <property type="match status" value="1"/>
</dbReference>
<keyword evidence="5 14" id="KW-0813">Transport</keyword>
<evidence type="ECO:0000259" key="17">
    <source>
        <dbReference type="PROSITE" id="PS51003"/>
    </source>
</evidence>
<dbReference type="Pfam" id="PF00033">
    <property type="entry name" value="Cytochrome_B"/>
    <property type="match status" value="1"/>
</dbReference>
<evidence type="ECO:0000313" key="18">
    <source>
        <dbReference type="EMBL" id="GGF62943.1"/>
    </source>
</evidence>
<proteinExistence type="inferred from homology"/>
<feature type="transmembrane region" description="Helical" evidence="15">
    <location>
        <begin position="130"/>
        <end position="149"/>
    </location>
</feature>
<dbReference type="PROSITE" id="PS51002">
    <property type="entry name" value="CYTB_NTER"/>
    <property type="match status" value="1"/>
</dbReference>